<accession>A0A2S1KTN6</accession>
<evidence type="ECO:0000256" key="11">
    <source>
        <dbReference type="PROSITE-ProRule" id="PRU00421"/>
    </source>
</evidence>
<sequence length="118" mass="13137">MKVMVSLERKQAEQIIQAVGGATNIERVIHCVTRLRFYLVDPSKVDSPRLVAIDGVAGEAFNALLGQYQVVIGPGVHEVYEMVENVLQDATRELDAQPSASGVWQRVKQWVNGIKKDY</sequence>
<keyword evidence="7" id="KW-0812">Transmembrane</keyword>
<dbReference type="InterPro" id="IPR001996">
    <property type="entry name" value="PTS_IIB_1"/>
</dbReference>
<evidence type="ECO:0000256" key="3">
    <source>
        <dbReference type="ARBA" id="ARBA00022475"/>
    </source>
</evidence>
<dbReference type="EMBL" id="CP020928">
    <property type="protein sequence ID" value="AWF96387.1"/>
    <property type="molecule type" value="Genomic_DNA"/>
</dbReference>
<dbReference type="GO" id="GO:0009401">
    <property type="term" value="P:phosphoenolpyruvate-dependent sugar phosphotransferase system"/>
    <property type="evidence" value="ECO:0007669"/>
    <property type="project" value="UniProtKB-KW"/>
</dbReference>
<dbReference type="CDD" id="cd00212">
    <property type="entry name" value="PTS_IIB_glc"/>
    <property type="match status" value="1"/>
</dbReference>
<evidence type="ECO:0000313" key="14">
    <source>
        <dbReference type="Proteomes" id="UP000244870"/>
    </source>
</evidence>
<dbReference type="PROSITE" id="PS51098">
    <property type="entry name" value="PTS_EIIB_TYPE_1"/>
    <property type="match status" value="1"/>
</dbReference>
<organism evidence="13 14">
    <name type="scientific">Weissella cibaria</name>
    <dbReference type="NCBI Taxonomy" id="137591"/>
    <lineage>
        <taxon>Bacteria</taxon>
        <taxon>Bacillati</taxon>
        <taxon>Bacillota</taxon>
        <taxon>Bacilli</taxon>
        <taxon>Lactobacillales</taxon>
        <taxon>Lactobacillaceae</taxon>
        <taxon>Weissella</taxon>
    </lineage>
</organism>
<dbReference type="AlphaFoldDB" id="A0A2S1KTN6"/>
<keyword evidence="8" id="KW-0418">Kinase</keyword>
<dbReference type="InterPro" id="IPR036878">
    <property type="entry name" value="Glu_permease_IIB"/>
</dbReference>
<dbReference type="Proteomes" id="UP000244870">
    <property type="component" value="Chromosome"/>
</dbReference>
<evidence type="ECO:0000313" key="13">
    <source>
        <dbReference type="EMBL" id="AWF96387.1"/>
    </source>
</evidence>
<keyword evidence="2" id="KW-0813">Transport</keyword>
<dbReference type="GO" id="GO:0005886">
    <property type="term" value="C:plasma membrane"/>
    <property type="evidence" value="ECO:0007669"/>
    <property type="project" value="UniProtKB-SubCell"/>
</dbReference>
<dbReference type="Gene3D" id="3.30.1360.60">
    <property type="entry name" value="Glucose permease domain IIB"/>
    <property type="match status" value="1"/>
</dbReference>
<feature type="domain" description="PTS EIIB type-1" evidence="12">
    <location>
        <begin position="9"/>
        <end position="93"/>
    </location>
</feature>
<gene>
    <name evidence="13" type="ORF">B6254_2027</name>
</gene>
<dbReference type="InterPro" id="IPR050558">
    <property type="entry name" value="PTS_Sugar-Specific_Components"/>
</dbReference>
<keyword evidence="9" id="KW-1133">Transmembrane helix</keyword>
<evidence type="ECO:0000256" key="7">
    <source>
        <dbReference type="ARBA" id="ARBA00022692"/>
    </source>
</evidence>
<protein>
    <recommendedName>
        <fullName evidence="12">PTS EIIB type-1 domain-containing protein</fullName>
    </recommendedName>
</protein>
<evidence type="ECO:0000256" key="1">
    <source>
        <dbReference type="ARBA" id="ARBA00004651"/>
    </source>
</evidence>
<evidence type="ECO:0000256" key="10">
    <source>
        <dbReference type="ARBA" id="ARBA00023136"/>
    </source>
</evidence>
<dbReference type="PANTHER" id="PTHR30175:SF1">
    <property type="entry name" value="PTS SYSTEM ARBUTIN-, CELLOBIOSE-, AND SALICIN-SPECIFIC EIIBC COMPONENT-RELATED"/>
    <property type="match status" value="1"/>
</dbReference>
<comment type="subcellular location">
    <subcellularLocation>
        <location evidence="1">Cell membrane</location>
        <topology evidence="1">Multi-pass membrane protein</topology>
    </subcellularLocation>
</comment>
<proteinExistence type="predicted"/>
<evidence type="ECO:0000256" key="5">
    <source>
        <dbReference type="ARBA" id="ARBA00022679"/>
    </source>
</evidence>
<evidence type="ECO:0000256" key="4">
    <source>
        <dbReference type="ARBA" id="ARBA00022597"/>
    </source>
</evidence>
<evidence type="ECO:0000259" key="12">
    <source>
        <dbReference type="PROSITE" id="PS51098"/>
    </source>
</evidence>
<evidence type="ECO:0000256" key="8">
    <source>
        <dbReference type="ARBA" id="ARBA00022777"/>
    </source>
</evidence>
<keyword evidence="3" id="KW-1003">Cell membrane</keyword>
<feature type="active site" description="Phosphocysteine intermediate; for EIIB activity" evidence="11">
    <location>
        <position position="31"/>
    </location>
</feature>
<evidence type="ECO:0000256" key="2">
    <source>
        <dbReference type="ARBA" id="ARBA00022448"/>
    </source>
</evidence>
<keyword evidence="10" id="KW-0472">Membrane</keyword>
<dbReference type="SUPFAM" id="SSF55604">
    <property type="entry name" value="Glucose permease domain IIB"/>
    <property type="match status" value="1"/>
</dbReference>
<dbReference type="GO" id="GO:0016301">
    <property type="term" value="F:kinase activity"/>
    <property type="evidence" value="ECO:0007669"/>
    <property type="project" value="UniProtKB-KW"/>
</dbReference>
<evidence type="ECO:0000256" key="9">
    <source>
        <dbReference type="ARBA" id="ARBA00022989"/>
    </source>
</evidence>
<name>A0A2S1KTN6_9LACO</name>
<dbReference type="FunFam" id="3.30.1360.60:FF:000001">
    <property type="entry name" value="PTS system glucose-specific IIBC component PtsG"/>
    <property type="match status" value="1"/>
</dbReference>
<dbReference type="GO" id="GO:0090563">
    <property type="term" value="F:protein-phosphocysteine-sugar phosphotransferase activity"/>
    <property type="evidence" value="ECO:0007669"/>
    <property type="project" value="TreeGrafter"/>
</dbReference>
<evidence type="ECO:0000256" key="6">
    <source>
        <dbReference type="ARBA" id="ARBA00022683"/>
    </source>
</evidence>
<dbReference type="PANTHER" id="PTHR30175">
    <property type="entry name" value="PHOSPHOTRANSFERASE SYSTEM TRANSPORT PROTEIN"/>
    <property type="match status" value="1"/>
</dbReference>
<keyword evidence="5" id="KW-0808">Transferase</keyword>
<dbReference type="Pfam" id="PF00367">
    <property type="entry name" value="PTS_EIIB"/>
    <property type="match status" value="1"/>
</dbReference>
<dbReference type="GO" id="GO:0008982">
    <property type="term" value="F:protein-N(PI)-phosphohistidine-sugar phosphotransferase activity"/>
    <property type="evidence" value="ECO:0007669"/>
    <property type="project" value="InterPro"/>
</dbReference>
<keyword evidence="4" id="KW-0762">Sugar transport</keyword>
<dbReference type="InterPro" id="IPR018113">
    <property type="entry name" value="PTrfase_EIIB_Cys"/>
</dbReference>
<dbReference type="PROSITE" id="PS01035">
    <property type="entry name" value="PTS_EIIB_TYPE_1_CYS"/>
    <property type="match status" value="1"/>
</dbReference>
<reference evidence="13 14" key="1">
    <citation type="submission" date="2017-04" db="EMBL/GenBank/DDBJ databases">
        <title>Weissella cibaria strain m2 complete genome.</title>
        <authorList>
            <person name="Pan Q."/>
            <person name="Tan M."/>
            <person name="Yao F."/>
            <person name="Su S."/>
        </authorList>
    </citation>
    <scope>NUCLEOTIDE SEQUENCE [LARGE SCALE GENOMIC DNA]</scope>
    <source>
        <strain evidence="13 14">M2</strain>
    </source>
</reference>
<keyword evidence="6" id="KW-0598">Phosphotransferase system</keyword>